<proteinExistence type="predicted"/>
<reference evidence="1" key="2">
    <citation type="submission" date="2017-11" db="EMBL/GenBank/DDBJ databases">
        <title>Coralsnake Venomics: Analyses of Venom Gland Transcriptomes and Proteomes of Six Brazilian Taxa.</title>
        <authorList>
            <person name="Aird S.D."/>
            <person name="Jorge da Silva N."/>
            <person name="Qiu L."/>
            <person name="Villar-Briones A."/>
            <person name="Aparecida-Saddi V."/>
            <person name="Campos-Telles M.P."/>
            <person name="Grau M."/>
            <person name="Mikheyev A.S."/>
        </authorList>
    </citation>
    <scope>NUCLEOTIDE SEQUENCE</scope>
    <source>
        <tissue evidence="1">Venom_gland</tissue>
    </source>
</reference>
<organism evidence="1">
    <name type="scientific">Micrurus lemniscatus lemniscatus</name>
    <dbReference type="NCBI Taxonomy" id="129467"/>
    <lineage>
        <taxon>Eukaryota</taxon>
        <taxon>Metazoa</taxon>
        <taxon>Chordata</taxon>
        <taxon>Craniata</taxon>
        <taxon>Vertebrata</taxon>
        <taxon>Euteleostomi</taxon>
        <taxon>Lepidosauria</taxon>
        <taxon>Squamata</taxon>
        <taxon>Bifurcata</taxon>
        <taxon>Unidentata</taxon>
        <taxon>Episquamata</taxon>
        <taxon>Toxicofera</taxon>
        <taxon>Serpentes</taxon>
        <taxon>Colubroidea</taxon>
        <taxon>Elapidae</taxon>
        <taxon>Elapinae</taxon>
        <taxon>Micrurus</taxon>
    </lineage>
</organism>
<sequence length="133" mass="15406">MPLTAPSRVIPRTNKIVSTRYGNVAVKYTTFPEDFTLLMRQRKTTIQETPKQPSKGSRTSPRFPMSLDSFNTYRLQYSSLGLVRFRVWLKICVMLTDEPIELLVTSNTLVQFPVFQKLLQYVQGSTRVIDEKK</sequence>
<name>A0A2D4J8H8_MICLE</name>
<dbReference type="EMBL" id="IACK01158363">
    <property type="protein sequence ID" value="LAA92739.1"/>
    <property type="molecule type" value="Transcribed_RNA"/>
</dbReference>
<dbReference type="AlphaFoldDB" id="A0A2D4J8H8"/>
<protein>
    <submittedName>
        <fullName evidence="1">Uncharacterized protein</fullName>
    </submittedName>
</protein>
<dbReference type="EMBL" id="IACK01158360">
    <property type="protein sequence ID" value="LAA92734.1"/>
    <property type="molecule type" value="Transcribed_RNA"/>
</dbReference>
<dbReference type="EMBL" id="IACK01158358">
    <property type="protein sequence ID" value="LAA92731.1"/>
    <property type="molecule type" value="Transcribed_RNA"/>
</dbReference>
<reference evidence="1" key="1">
    <citation type="submission" date="2017-07" db="EMBL/GenBank/DDBJ databases">
        <authorList>
            <person name="Mikheyev A."/>
            <person name="Grau M."/>
        </authorList>
    </citation>
    <scope>NUCLEOTIDE SEQUENCE</scope>
    <source>
        <tissue evidence="1">Venom_gland</tissue>
    </source>
</reference>
<accession>A0A2D4J8H8</accession>
<evidence type="ECO:0000313" key="1">
    <source>
        <dbReference type="EMBL" id="LAA92731.1"/>
    </source>
</evidence>